<gene>
    <name evidence="3" type="ORF">BCR42DRAFT_410208</name>
</gene>
<keyword evidence="4" id="KW-1185">Reference proteome</keyword>
<proteinExistence type="inferred from homology"/>
<dbReference type="OrthoDB" id="2021143at2759"/>
<organism evidence="3 4">
    <name type="scientific">Absidia repens</name>
    <dbReference type="NCBI Taxonomy" id="90262"/>
    <lineage>
        <taxon>Eukaryota</taxon>
        <taxon>Fungi</taxon>
        <taxon>Fungi incertae sedis</taxon>
        <taxon>Mucoromycota</taxon>
        <taxon>Mucoromycotina</taxon>
        <taxon>Mucoromycetes</taxon>
        <taxon>Mucorales</taxon>
        <taxon>Cunninghamellaceae</taxon>
        <taxon>Absidia</taxon>
    </lineage>
</organism>
<dbReference type="STRING" id="90262.A0A1X2INQ9"/>
<dbReference type="InterPro" id="IPR013919">
    <property type="entry name" value="Pex16"/>
</dbReference>
<dbReference type="PANTHER" id="PTHR13299">
    <property type="entry name" value="PEROXISOMAL MEMBRANE PROTEIN PEX16"/>
    <property type="match status" value="1"/>
</dbReference>
<comment type="similarity">
    <text evidence="1 2">Belongs to the peroxin-16 family.</text>
</comment>
<evidence type="ECO:0000313" key="4">
    <source>
        <dbReference type="Proteomes" id="UP000193560"/>
    </source>
</evidence>
<protein>
    <recommendedName>
        <fullName evidence="2">Peroxisomal membrane protein PEX16</fullName>
    </recommendedName>
</protein>
<keyword evidence="2" id="KW-0576">Peroxisome</keyword>
<keyword evidence="2" id="KW-0962">Peroxisome biogenesis</keyword>
<dbReference type="GO" id="GO:0007031">
    <property type="term" value="P:peroxisome organization"/>
    <property type="evidence" value="ECO:0007669"/>
    <property type="project" value="UniProtKB-KW"/>
</dbReference>
<name>A0A1X2INQ9_9FUNG</name>
<dbReference type="PANTHER" id="PTHR13299:SF0">
    <property type="entry name" value="PEROXISOMAL MEMBRANE PROTEIN PEX16"/>
    <property type="match status" value="1"/>
</dbReference>
<sequence length="374" mass="43226">MLPSSLLHFTGSLHHYHHIHKGYTSQIEQVEDLLRALSLLLPGRVSDGDLCSQSILTTLNLVSLYNTHYLISSADENGSEKDVFAFNQRLRHQFRRSSLIRIMSSILSIVSYTEVLLEMIATRKCKSANMRWQLISWLEGFKVLLRVALYARSQKNMILHPTHFIRNVDPSTLAYDIAGEEKIELTHLDTRTGVPSSANSKLLYGKSYSEVGAGSRKTKWAHLGELLWILRPFIYVLLLKKEHTRYQHSSYKMHKSSAENQGCNQVQDDEECSIEKDDENYWLPWLMSLSVDVLAAILRFTQNLSPLESEESKRRNYLLLFYFLRGPVYSMFTKRGLDVFCNATEHRPLISIVTTAINDYRPFWEQNYFYTAGS</sequence>
<dbReference type="GO" id="GO:0005778">
    <property type="term" value="C:peroxisomal membrane"/>
    <property type="evidence" value="ECO:0007669"/>
    <property type="project" value="UniProtKB-SubCell"/>
</dbReference>
<accession>A0A1X2INQ9</accession>
<reference evidence="3 4" key="1">
    <citation type="submission" date="2016-07" db="EMBL/GenBank/DDBJ databases">
        <title>Pervasive Adenine N6-methylation of Active Genes in Fungi.</title>
        <authorList>
            <consortium name="DOE Joint Genome Institute"/>
            <person name="Mondo S.J."/>
            <person name="Dannebaum R.O."/>
            <person name="Kuo R.C."/>
            <person name="Labutti K."/>
            <person name="Haridas S."/>
            <person name="Kuo A."/>
            <person name="Salamov A."/>
            <person name="Ahrendt S.R."/>
            <person name="Lipzen A."/>
            <person name="Sullivan W."/>
            <person name="Andreopoulos W.B."/>
            <person name="Clum A."/>
            <person name="Lindquist E."/>
            <person name="Daum C."/>
            <person name="Ramamoorthy G.K."/>
            <person name="Gryganskyi A."/>
            <person name="Culley D."/>
            <person name="Magnuson J.K."/>
            <person name="James T.Y."/>
            <person name="O'Malley M.A."/>
            <person name="Stajich J.E."/>
            <person name="Spatafora J.W."/>
            <person name="Visel A."/>
            <person name="Grigoriev I.V."/>
        </authorList>
    </citation>
    <scope>NUCLEOTIDE SEQUENCE [LARGE SCALE GENOMIC DNA]</scope>
    <source>
        <strain evidence="3 4">NRRL 1336</strain>
    </source>
</reference>
<dbReference type="EMBL" id="MCGE01000007">
    <property type="protein sequence ID" value="ORZ19657.1"/>
    <property type="molecule type" value="Genomic_DNA"/>
</dbReference>
<evidence type="ECO:0000256" key="1">
    <source>
        <dbReference type="ARBA" id="ARBA00009505"/>
    </source>
</evidence>
<comment type="caution">
    <text evidence="3">The sequence shown here is derived from an EMBL/GenBank/DDBJ whole genome shotgun (WGS) entry which is preliminary data.</text>
</comment>
<comment type="subcellular location">
    <subcellularLocation>
        <location evidence="2">Peroxisome membrane</location>
    </subcellularLocation>
</comment>
<evidence type="ECO:0000313" key="3">
    <source>
        <dbReference type="EMBL" id="ORZ19657.1"/>
    </source>
</evidence>
<dbReference type="AlphaFoldDB" id="A0A1X2INQ9"/>
<dbReference type="Pfam" id="PF08610">
    <property type="entry name" value="Pex16"/>
    <property type="match status" value="1"/>
</dbReference>
<dbReference type="Proteomes" id="UP000193560">
    <property type="component" value="Unassembled WGS sequence"/>
</dbReference>
<evidence type="ECO:0000256" key="2">
    <source>
        <dbReference type="RuleBase" id="RU365003"/>
    </source>
</evidence>